<evidence type="ECO:0000313" key="2">
    <source>
        <dbReference type="EMBL" id="KDR15031.1"/>
    </source>
</evidence>
<dbReference type="Proteomes" id="UP000027135">
    <property type="component" value="Unassembled WGS sequence"/>
</dbReference>
<accession>A0A067QZS2</accession>
<reference evidence="2 3" key="1">
    <citation type="journal article" date="2014" name="Nat. Commun.">
        <title>Molecular traces of alternative social organization in a termite genome.</title>
        <authorList>
            <person name="Terrapon N."/>
            <person name="Li C."/>
            <person name="Robertson H.M."/>
            <person name="Ji L."/>
            <person name="Meng X."/>
            <person name="Booth W."/>
            <person name="Chen Z."/>
            <person name="Childers C.P."/>
            <person name="Glastad K.M."/>
            <person name="Gokhale K."/>
            <person name="Gowin J."/>
            <person name="Gronenberg W."/>
            <person name="Hermansen R.A."/>
            <person name="Hu H."/>
            <person name="Hunt B.G."/>
            <person name="Huylmans A.K."/>
            <person name="Khalil S.M."/>
            <person name="Mitchell R.D."/>
            <person name="Munoz-Torres M.C."/>
            <person name="Mustard J.A."/>
            <person name="Pan H."/>
            <person name="Reese J.T."/>
            <person name="Scharf M.E."/>
            <person name="Sun F."/>
            <person name="Vogel H."/>
            <person name="Xiao J."/>
            <person name="Yang W."/>
            <person name="Yang Z."/>
            <person name="Yang Z."/>
            <person name="Zhou J."/>
            <person name="Zhu J."/>
            <person name="Brent C.S."/>
            <person name="Elsik C.G."/>
            <person name="Goodisman M.A."/>
            <person name="Liberles D.A."/>
            <person name="Roe R.M."/>
            <person name="Vargo E.L."/>
            <person name="Vilcinskas A."/>
            <person name="Wang J."/>
            <person name="Bornberg-Bauer E."/>
            <person name="Korb J."/>
            <person name="Zhang G."/>
            <person name="Liebig J."/>
        </authorList>
    </citation>
    <scope>NUCLEOTIDE SEQUENCE [LARGE SCALE GENOMIC DNA]</scope>
    <source>
        <tissue evidence="2">Whole organism</tissue>
    </source>
</reference>
<organism evidence="2 3">
    <name type="scientific">Zootermopsis nevadensis</name>
    <name type="common">Dampwood termite</name>
    <dbReference type="NCBI Taxonomy" id="136037"/>
    <lineage>
        <taxon>Eukaryota</taxon>
        <taxon>Metazoa</taxon>
        <taxon>Ecdysozoa</taxon>
        <taxon>Arthropoda</taxon>
        <taxon>Hexapoda</taxon>
        <taxon>Insecta</taxon>
        <taxon>Pterygota</taxon>
        <taxon>Neoptera</taxon>
        <taxon>Polyneoptera</taxon>
        <taxon>Dictyoptera</taxon>
        <taxon>Blattodea</taxon>
        <taxon>Blattoidea</taxon>
        <taxon>Termitoidae</taxon>
        <taxon>Termopsidae</taxon>
        <taxon>Zootermopsis</taxon>
    </lineage>
</organism>
<evidence type="ECO:0000313" key="3">
    <source>
        <dbReference type="Proteomes" id="UP000027135"/>
    </source>
</evidence>
<gene>
    <name evidence="2" type="ORF">L798_10724</name>
</gene>
<protein>
    <submittedName>
        <fullName evidence="2">Uncharacterized protein</fullName>
    </submittedName>
</protein>
<dbReference type="InParanoid" id="A0A067QZS2"/>
<name>A0A067QZS2_ZOONE</name>
<dbReference type="AlphaFoldDB" id="A0A067QZS2"/>
<feature type="region of interest" description="Disordered" evidence="1">
    <location>
        <begin position="81"/>
        <end position="115"/>
    </location>
</feature>
<dbReference type="EMBL" id="KK852854">
    <property type="protein sequence ID" value="KDR15031.1"/>
    <property type="molecule type" value="Genomic_DNA"/>
</dbReference>
<feature type="compositionally biased region" description="Basic and acidic residues" evidence="1">
    <location>
        <begin position="81"/>
        <end position="100"/>
    </location>
</feature>
<proteinExistence type="predicted"/>
<evidence type="ECO:0000256" key="1">
    <source>
        <dbReference type="SAM" id="MobiDB-lite"/>
    </source>
</evidence>
<keyword evidence="3" id="KW-1185">Reference proteome</keyword>
<sequence length="115" mass="13351">MSCARRSADVSPPLTFRWGKRATNLLFLTSSRYFLFFYLNTRRSLVRSYSNFTNSHKDKNRFNVYCLKEILSSSDLMTMKRSDSSSHAKHFTADSHERQKTSVHRPANTSVNHPA</sequence>